<protein>
    <submittedName>
        <fullName evidence="2">Uncharacterized protein</fullName>
    </submittedName>
</protein>
<proteinExistence type="predicted"/>
<keyword evidence="1" id="KW-0472">Membrane</keyword>
<organism evidence="2">
    <name type="scientific">uncultured marine group II/III euryarchaeote KM3_12_E03</name>
    <dbReference type="NCBI Taxonomy" id="1457859"/>
    <lineage>
        <taxon>Archaea</taxon>
        <taxon>Methanobacteriati</taxon>
        <taxon>Methanobacteriota</taxon>
        <taxon>environmental samples</taxon>
    </lineage>
</organism>
<name>A0A075GES4_9EURY</name>
<dbReference type="EMBL" id="KF900583">
    <property type="protein sequence ID" value="AIF00183.1"/>
    <property type="molecule type" value="Genomic_DNA"/>
</dbReference>
<accession>A0A075GES4</accession>
<keyword evidence="1" id="KW-0812">Transmembrane</keyword>
<feature type="transmembrane region" description="Helical" evidence="1">
    <location>
        <begin position="20"/>
        <end position="39"/>
    </location>
</feature>
<dbReference type="AlphaFoldDB" id="A0A075GES4"/>
<evidence type="ECO:0000256" key="1">
    <source>
        <dbReference type="SAM" id="Phobius"/>
    </source>
</evidence>
<reference evidence="2" key="1">
    <citation type="journal article" date="2014" name="Genome Biol. Evol.">
        <title>Pangenome evidence for extensive interdomain horizontal transfer affecting lineage core and shell genes in uncultured planktonic thaumarchaeota and euryarchaeota.</title>
        <authorList>
            <person name="Deschamps P."/>
            <person name="Zivanovic Y."/>
            <person name="Moreira D."/>
            <person name="Rodriguez-Valera F."/>
            <person name="Lopez-Garcia P."/>
        </authorList>
    </citation>
    <scope>NUCLEOTIDE SEQUENCE</scope>
</reference>
<evidence type="ECO:0000313" key="2">
    <source>
        <dbReference type="EMBL" id="AIF00183.1"/>
    </source>
</evidence>
<keyword evidence="1" id="KW-1133">Transmembrane helix</keyword>
<sequence>MRRNSEFMHDTVAAATELGYVLTFLLGLSFLSVFSIWTWELQDERGDVWLEQAMEENLDSIAEAVERADLASRQGGDVTYAEPVDLLLSKAVNLQLRLVLDDNGLLMQDKGGTMIFTRDISSASATNHSGEVELAGLERIWVLLEGNNVTITSNQPGF</sequence>